<name>A0ACD5AL61_9ACTN</name>
<gene>
    <name evidence="1" type="ORF">V2W30_34375</name>
</gene>
<accession>A0ACD5AL61</accession>
<reference evidence="1" key="1">
    <citation type="journal article" date="2025" name="Int. J. Syst. Evol. Microbiol.">
        <title>Streptomyces citrinus sp. nov., with yellow diffusible pigment.</title>
        <authorList>
            <person name="He Y."/>
            <person name="Yang E."/>
            <person name="Xu J."/>
            <person name="Sun Y."/>
            <person name="Sun L."/>
        </authorList>
    </citation>
    <scope>NUCLEOTIDE SEQUENCE</scope>
    <source>
        <strain evidence="1">Q6</strain>
    </source>
</reference>
<dbReference type="Proteomes" id="UP001432251">
    <property type="component" value="Chromosome"/>
</dbReference>
<proteinExistence type="predicted"/>
<dbReference type="EMBL" id="CP146022">
    <property type="protein sequence ID" value="WWQ67919.1"/>
    <property type="molecule type" value="Genomic_DNA"/>
</dbReference>
<evidence type="ECO:0000313" key="2">
    <source>
        <dbReference type="Proteomes" id="UP001432251"/>
    </source>
</evidence>
<protein>
    <submittedName>
        <fullName evidence="1">Polysaccharide lyase 8 family protein</fullName>
    </submittedName>
</protein>
<keyword evidence="2" id="KW-1185">Reference proteome</keyword>
<keyword evidence="1" id="KW-0456">Lyase</keyword>
<sequence>MDLRRPITRLSGPSADLSRRQTLSLAGAGAAAVVLPCSLAGSAAAADDPQAVAADDPYEPLLARAARQLTGGAFDPDDADFAAALAALDTQAAAWWRQIDVATGSKALWADLSPASDPAMFGQSYQRLRTLATAWATPGTSLTGDATVLAGLLDALRLLHTTGYNPARSESGNWWFWEIGAPRALMDTCVLLRAALPAEDLDAYLRTVARFVPNPDRRTNSPTLAETGANRADKAVIVALRGLLARDAGVLALARDGLSDVRDQGRNSLFRYATSGDGFYPDGSFVQHDSVAYTGTYGSVLLGSAGQLIALLAGSAHAVTDPAVSVLYDAVDRTFAPVVLDGLMMDAVRGRAISRERARDHTDGAVTVSYVLQLADGAPPSYADRWRAAAKGWILRNRETPYATLVGIPALARAKAVLDDPAVRPAERLTGHFVLADMDRVAHRRPGWACALSLSSKRIAAYEAGNGENLHGWYTGDGMTYLYDGDDLDAFGDGFWPTVDPYRLPGTTVDTRARADLGTGGGTSTLRPKNTVAGGAVLDARYGAAAMELIADGSTLRAKKAWFFVDNAVVALGAGITASDGRTVETIVENRNLHAEGAPRLIVDGHPQPARQGWSAPLTDASWAHLDGTGGYVFPTGGPLHALREERTGTWRALNTGADTGGSTTPVTRRYATLWFDHGPSPTSASYAYVLLPGATAATTGAWSRSRPVRIVANDATVQAVESPRLGLLAAHFWAAGAVGGLRADGPCTVLVRRRDDGISVAVADPGRTATTATVRLPFPVRQVVRADDTVEVAPGRRPVLTVRVAGSRGHTHAAELA</sequence>
<organism evidence="1 2">
    <name type="scientific">Streptomyces citrinus</name>
    <dbReference type="NCBI Taxonomy" id="3118173"/>
    <lineage>
        <taxon>Bacteria</taxon>
        <taxon>Bacillati</taxon>
        <taxon>Actinomycetota</taxon>
        <taxon>Actinomycetes</taxon>
        <taxon>Kitasatosporales</taxon>
        <taxon>Streptomycetaceae</taxon>
        <taxon>Streptomyces</taxon>
    </lineage>
</organism>
<evidence type="ECO:0000313" key="1">
    <source>
        <dbReference type="EMBL" id="WWQ67919.1"/>
    </source>
</evidence>